<protein>
    <submittedName>
        <fullName evidence="2">Rubrerythrin</fullName>
    </submittedName>
</protein>
<reference evidence="2" key="1">
    <citation type="journal article" date="2020" name="mSystems">
        <title>Genome- and Community-Level Interaction Insights into Carbon Utilization and Element Cycling Functions of Hydrothermarchaeota in Hydrothermal Sediment.</title>
        <authorList>
            <person name="Zhou Z."/>
            <person name="Liu Y."/>
            <person name="Xu W."/>
            <person name="Pan J."/>
            <person name="Luo Z.H."/>
            <person name="Li M."/>
        </authorList>
    </citation>
    <scope>NUCLEOTIDE SEQUENCE [LARGE SCALE GENOMIC DNA]</scope>
    <source>
        <strain evidence="2">SpSt-914</strain>
    </source>
</reference>
<dbReference type="Pfam" id="PF02915">
    <property type="entry name" value="Rubrerythrin"/>
    <property type="match status" value="1"/>
</dbReference>
<dbReference type="PANTHER" id="PTHR33531">
    <property type="entry name" value="RUBRERYTHRIN SUBFAMILY"/>
    <property type="match status" value="1"/>
</dbReference>
<dbReference type="PANTHER" id="PTHR33531:SF10">
    <property type="entry name" value="BLR7895 PROTEIN"/>
    <property type="match status" value="1"/>
</dbReference>
<sequence>MSEFHDETQVLNTALTAEIESLKRYLEYAWETADLAGKNMFIRLAMDEFMHQELIKKMLKDFQSIGKCLPAEVPPTLIEQLIPKIGDKNLQIRGKKGQTDLEALLTALELEKKTKTFYTTSAEKTQLASLRSLLIRLAQMEQAHQDLIQAEIDSIQQTGFWLGFKEFTLEANP</sequence>
<comment type="caution">
    <text evidence="2">The sequence shown here is derived from an EMBL/GenBank/DDBJ whole genome shotgun (WGS) entry which is preliminary data.</text>
</comment>
<dbReference type="SUPFAM" id="SSF47240">
    <property type="entry name" value="Ferritin-like"/>
    <property type="match status" value="1"/>
</dbReference>
<dbReference type="EMBL" id="DTMZ01000002">
    <property type="protein sequence ID" value="HGD12476.1"/>
    <property type="molecule type" value="Genomic_DNA"/>
</dbReference>
<evidence type="ECO:0000259" key="1">
    <source>
        <dbReference type="Pfam" id="PF02915"/>
    </source>
</evidence>
<proteinExistence type="predicted"/>
<name>A0A7V3PS42_UNCW3</name>
<organism evidence="2">
    <name type="scientific">candidate division WOR-3 bacterium</name>
    <dbReference type="NCBI Taxonomy" id="2052148"/>
    <lineage>
        <taxon>Bacteria</taxon>
        <taxon>Bacteria division WOR-3</taxon>
    </lineage>
</organism>
<dbReference type="AlphaFoldDB" id="A0A7V3PS42"/>
<dbReference type="GO" id="GO:0046872">
    <property type="term" value="F:metal ion binding"/>
    <property type="evidence" value="ECO:0007669"/>
    <property type="project" value="InterPro"/>
</dbReference>
<dbReference type="InterPro" id="IPR009078">
    <property type="entry name" value="Ferritin-like_SF"/>
</dbReference>
<dbReference type="InterPro" id="IPR012347">
    <property type="entry name" value="Ferritin-like"/>
</dbReference>
<dbReference type="GO" id="GO:0016491">
    <property type="term" value="F:oxidoreductase activity"/>
    <property type="evidence" value="ECO:0007669"/>
    <property type="project" value="InterPro"/>
</dbReference>
<dbReference type="Gene3D" id="1.20.1260.10">
    <property type="match status" value="1"/>
</dbReference>
<feature type="domain" description="Rubrerythrin diiron-binding" evidence="1">
    <location>
        <begin position="10"/>
        <end position="150"/>
    </location>
</feature>
<dbReference type="InterPro" id="IPR003251">
    <property type="entry name" value="Rr_diiron-bd_dom"/>
</dbReference>
<accession>A0A7V3PS42</accession>
<gene>
    <name evidence="2" type="ORF">ENX16_00090</name>
</gene>
<evidence type="ECO:0000313" key="2">
    <source>
        <dbReference type="EMBL" id="HGD12476.1"/>
    </source>
</evidence>